<dbReference type="SMART" id="SM01232">
    <property type="entry name" value="H2TH"/>
    <property type="match status" value="1"/>
</dbReference>
<dbReference type="Pfam" id="PF06831">
    <property type="entry name" value="H2TH"/>
    <property type="match status" value="1"/>
</dbReference>
<comment type="catalytic activity">
    <reaction evidence="1">
        <text>Hydrolysis of DNA containing ring-opened 7-methylguanine residues, releasing 2,6-diamino-4-hydroxy-5-(N-methyl)formamidopyrimidine.</text>
        <dbReference type="EC" id="3.2.2.23"/>
    </reaction>
</comment>
<dbReference type="EC" id="4.2.99.18" evidence="5"/>
<dbReference type="Gene3D" id="3.20.190.10">
    <property type="entry name" value="MutM-like, N-terminal"/>
    <property type="match status" value="1"/>
</dbReference>
<evidence type="ECO:0000256" key="6">
    <source>
        <dbReference type="ARBA" id="ARBA00016240"/>
    </source>
</evidence>
<keyword evidence="12" id="KW-0238">DNA-binding</keyword>
<evidence type="ECO:0000256" key="2">
    <source>
        <dbReference type="ARBA" id="ARBA00001947"/>
    </source>
</evidence>
<evidence type="ECO:0000256" key="1">
    <source>
        <dbReference type="ARBA" id="ARBA00001668"/>
    </source>
</evidence>
<reference evidence="22" key="1">
    <citation type="journal article" date="2014" name="Int. J. Syst. Evol. Microbiol.">
        <title>Complete genome sequence of Corynebacterium casei LMG S-19264T (=DSM 44701T), isolated from a smear-ripened cheese.</title>
        <authorList>
            <consortium name="US DOE Joint Genome Institute (JGI-PGF)"/>
            <person name="Walter F."/>
            <person name="Albersmeier A."/>
            <person name="Kalinowski J."/>
            <person name="Ruckert C."/>
        </authorList>
    </citation>
    <scope>NUCLEOTIDE SEQUENCE</scope>
    <source>
        <strain evidence="22">CGMCC 1.15178</strain>
    </source>
</reference>
<dbReference type="InterPro" id="IPR015886">
    <property type="entry name" value="H2TH_FPG"/>
</dbReference>
<sequence length="271" mass="30622">MPEWPEMETYRKMLAERISGQPITKVEVNREKSINVSPEAFHESLIGKTVLFVERRGKMLLFHLDDGKRLLLHLMLGGLIHFGPPGERPDRSVQVALEFPSGELSFIGLRLGYLHLYKVKEVEAHLEKLGPDPLDKRLTLEQFRKRFAGKRGSLKTALVNQQVVSGIGNCYADEIVFDAGVRPDARISDLEPETWEKLYHSMHKVLLNAASLGGYMEMPMTADDTLTGGYNDHCLVYDRGGEPCIRCGGTVEQGEINSRKMFYCPSCQKDR</sequence>
<dbReference type="Proteomes" id="UP000612456">
    <property type="component" value="Unassembled WGS sequence"/>
</dbReference>
<dbReference type="GO" id="GO:0003684">
    <property type="term" value="F:damaged DNA binding"/>
    <property type="evidence" value="ECO:0007669"/>
    <property type="project" value="InterPro"/>
</dbReference>
<dbReference type="SUPFAM" id="SSF57716">
    <property type="entry name" value="Glucocorticoid receptor-like (DNA-binding domain)"/>
    <property type="match status" value="1"/>
</dbReference>
<keyword evidence="13" id="KW-0234">DNA repair</keyword>
<dbReference type="GO" id="GO:0003690">
    <property type="term" value="F:double-stranded DNA binding"/>
    <property type="evidence" value="ECO:0007669"/>
    <property type="project" value="UniProtKB-ARBA"/>
</dbReference>
<dbReference type="GO" id="GO:0140078">
    <property type="term" value="F:class I DNA-(apurinic or apyrimidinic site) endonuclease activity"/>
    <property type="evidence" value="ECO:0007669"/>
    <property type="project" value="UniProtKB-EC"/>
</dbReference>
<dbReference type="PROSITE" id="PS51066">
    <property type="entry name" value="ZF_FPG_2"/>
    <property type="match status" value="1"/>
</dbReference>
<evidence type="ECO:0000313" key="23">
    <source>
        <dbReference type="Proteomes" id="UP000612456"/>
    </source>
</evidence>
<evidence type="ECO:0000256" key="15">
    <source>
        <dbReference type="ARBA" id="ARBA00023268"/>
    </source>
</evidence>
<feature type="domain" description="FPG-type" evidence="20">
    <location>
        <begin position="235"/>
        <end position="269"/>
    </location>
</feature>
<evidence type="ECO:0000256" key="11">
    <source>
        <dbReference type="ARBA" id="ARBA00022833"/>
    </source>
</evidence>
<reference evidence="22" key="2">
    <citation type="submission" date="2020-09" db="EMBL/GenBank/DDBJ databases">
        <authorList>
            <person name="Sun Q."/>
            <person name="Zhou Y."/>
        </authorList>
    </citation>
    <scope>NUCLEOTIDE SEQUENCE</scope>
    <source>
        <strain evidence="22">CGMCC 1.15178</strain>
    </source>
</reference>
<dbReference type="SUPFAM" id="SSF46946">
    <property type="entry name" value="S13-like H2TH domain"/>
    <property type="match status" value="1"/>
</dbReference>
<dbReference type="EMBL" id="BMHP01000002">
    <property type="protein sequence ID" value="GGD63860.1"/>
    <property type="molecule type" value="Genomic_DNA"/>
</dbReference>
<dbReference type="GO" id="GO:0008270">
    <property type="term" value="F:zinc ion binding"/>
    <property type="evidence" value="ECO:0007669"/>
    <property type="project" value="UniProtKB-KW"/>
</dbReference>
<dbReference type="EC" id="3.2.2.23" evidence="4"/>
<keyword evidence="15" id="KW-0511">Multifunctional enzyme</keyword>
<keyword evidence="11" id="KW-0862">Zinc</keyword>
<comment type="catalytic activity">
    <reaction evidence="18">
        <text>2'-deoxyribonucleotide-(2'-deoxyribose 5'-phosphate)-2'-deoxyribonucleotide-DNA = a 3'-end 2'-deoxyribonucleotide-(2,3-dehydro-2,3-deoxyribose 5'-phosphate)-DNA + a 5'-end 5'-phospho-2'-deoxyribonucleoside-DNA + H(+)</text>
        <dbReference type="Rhea" id="RHEA:66592"/>
        <dbReference type="Rhea" id="RHEA-COMP:13180"/>
        <dbReference type="Rhea" id="RHEA-COMP:16897"/>
        <dbReference type="Rhea" id="RHEA-COMP:17067"/>
        <dbReference type="ChEBI" id="CHEBI:15378"/>
        <dbReference type="ChEBI" id="CHEBI:136412"/>
        <dbReference type="ChEBI" id="CHEBI:157695"/>
        <dbReference type="ChEBI" id="CHEBI:167181"/>
        <dbReference type="EC" id="4.2.99.18"/>
    </reaction>
</comment>
<feature type="domain" description="Formamidopyrimidine-DNA glycosylase catalytic" evidence="21">
    <location>
        <begin position="2"/>
        <end position="178"/>
    </location>
</feature>
<evidence type="ECO:0000256" key="10">
    <source>
        <dbReference type="ARBA" id="ARBA00022801"/>
    </source>
</evidence>
<keyword evidence="8" id="KW-0227">DNA damage</keyword>
<evidence type="ECO:0000256" key="3">
    <source>
        <dbReference type="ARBA" id="ARBA00009409"/>
    </source>
</evidence>
<protein>
    <recommendedName>
        <fullName evidence="6">Formamidopyrimidine-DNA glycosylase</fullName>
        <ecNumber evidence="4">3.2.2.23</ecNumber>
        <ecNumber evidence="5">4.2.99.18</ecNumber>
    </recommendedName>
    <alternativeName>
        <fullName evidence="17">DNA-(apurinic or apyrimidinic site) lyase MutM</fullName>
    </alternativeName>
</protein>
<comment type="similarity">
    <text evidence="3">Belongs to the FPG family.</text>
</comment>
<dbReference type="InterPro" id="IPR035937">
    <property type="entry name" value="FPG_N"/>
</dbReference>
<dbReference type="GO" id="GO:0006284">
    <property type="term" value="P:base-excision repair"/>
    <property type="evidence" value="ECO:0007669"/>
    <property type="project" value="InterPro"/>
</dbReference>
<dbReference type="InterPro" id="IPR000214">
    <property type="entry name" value="Znf_DNA_glyclase/AP_lyase"/>
</dbReference>
<dbReference type="SUPFAM" id="SSF81624">
    <property type="entry name" value="N-terminal domain of MutM-like DNA repair proteins"/>
    <property type="match status" value="1"/>
</dbReference>
<dbReference type="Gene3D" id="1.10.8.50">
    <property type="match status" value="1"/>
</dbReference>
<evidence type="ECO:0000259" key="20">
    <source>
        <dbReference type="PROSITE" id="PS51066"/>
    </source>
</evidence>
<keyword evidence="7" id="KW-0479">Metal-binding</keyword>
<evidence type="ECO:0000256" key="9">
    <source>
        <dbReference type="ARBA" id="ARBA00022771"/>
    </source>
</evidence>
<evidence type="ECO:0000256" key="17">
    <source>
        <dbReference type="ARBA" id="ARBA00030638"/>
    </source>
</evidence>
<dbReference type="FunFam" id="1.10.8.50:FF:000003">
    <property type="entry name" value="Formamidopyrimidine-DNA glycosylase"/>
    <property type="match status" value="1"/>
</dbReference>
<evidence type="ECO:0000256" key="19">
    <source>
        <dbReference type="PROSITE-ProRule" id="PRU00391"/>
    </source>
</evidence>
<evidence type="ECO:0000256" key="14">
    <source>
        <dbReference type="ARBA" id="ARBA00023239"/>
    </source>
</evidence>
<evidence type="ECO:0000256" key="18">
    <source>
        <dbReference type="ARBA" id="ARBA00044632"/>
    </source>
</evidence>
<keyword evidence="9 19" id="KW-0863">Zinc-finger</keyword>
<evidence type="ECO:0000256" key="13">
    <source>
        <dbReference type="ARBA" id="ARBA00023204"/>
    </source>
</evidence>
<gene>
    <name evidence="22" type="ORF">GCM10010911_22000</name>
</gene>
<dbReference type="InterPro" id="IPR012319">
    <property type="entry name" value="FPG_cat"/>
</dbReference>
<dbReference type="Pfam" id="PF06827">
    <property type="entry name" value="zf-FPG_IleRS"/>
    <property type="match status" value="1"/>
</dbReference>
<dbReference type="GO" id="GO:0034039">
    <property type="term" value="F:8-oxo-7,8-dihydroguanine DNA N-glycosylase activity"/>
    <property type="evidence" value="ECO:0007669"/>
    <property type="project" value="TreeGrafter"/>
</dbReference>
<dbReference type="SMART" id="SM00898">
    <property type="entry name" value="Fapy_DNA_glyco"/>
    <property type="match status" value="1"/>
</dbReference>
<dbReference type="PANTHER" id="PTHR22993:SF9">
    <property type="entry name" value="FORMAMIDOPYRIMIDINE-DNA GLYCOSYLASE"/>
    <property type="match status" value="1"/>
</dbReference>
<dbReference type="RefSeq" id="WP_188992032.1">
    <property type="nucleotide sequence ID" value="NZ_BMHP01000002.1"/>
</dbReference>
<name>A0A917DS83_9BACL</name>
<comment type="cofactor">
    <cofactor evidence="2">
        <name>Zn(2+)</name>
        <dbReference type="ChEBI" id="CHEBI:29105"/>
    </cofactor>
</comment>
<organism evidence="22 23">
    <name type="scientific">Paenibacillus nasutitermitis</name>
    <dbReference type="NCBI Taxonomy" id="1652958"/>
    <lineage>
        <taxon>Bacteria</taxon>
        <taxon>Bacillati</taxon>
        <taxon>Bacillota</taxon>
        <taxon>Bacilli</taxon>
        <taxon>Bacillales</taxon>
        <taxon>Paenibacillaceae</taxon>
        <taxon>Paenibacillus</taxon>
    </lineage>
</organism>
<proteinExistence type="inferred from homology"/>
<dbReference type="InterPro" id="IPR010663">
    <property type="entry name" value="Znf_FPG/IleRS"/>
</dbReference>
<keyword evidence="23" id="KW-1185">Reference proteome</keyword>
<keyword evidence="16" id="KW-0326">Glycosidase</keyword>
<dbReference type="InterPro" id="IPR010979">
    <property type="entry name" value="Ribosomal_uS13-like_H2TH"/>
</dbReference>
<evidence type="ECO:0000256" key="5">
    <source>
        <dbReference type="ARBA" id="ARBA00012720"/>
    </source>
</evidence>
<evidence type="ECO:0000313" key="22">
    <source>
        <dbReference type="EMBL" id="GGD63860.1"/>
    </source>
</evidence>
<keyword evidence="14" id="KW-0456">Lyase</keyword>
<evidence type="ECO:0000259" key="21">
    <source>
        <dbReference type="PROSITE" id="PS51068"/>
    </source>
</evidence>
<evidence type="ECO:0000256" key="8">
    <source>
        <dbReference type="ARBA" id="ARBA00022763"/>
    </source>
</evidence>
<dbReference type="AlphaFoldDB" id="A0A917DS83"/>
<comment type="caution">
    <text evidence="22">The sequence shown here is derived from an EMBL/GenBank/DDBJ whole genome shotgun (WGS) entry which is preliminary data.</text>
</comment>
<evidence type="ECO:0000256" key="16">
    <source>
        <dbReference type="ARBA" id="ARBA00023295"/>
    </source>
</evidence>
<evidence type="ECO:0000256" key="4">
    <source>
        <dbReference type="ARBA" id="ARBA00012024"/>
    </source>
</evidence>
<keyword evidence="10" id="KW-0378">Hydrolase</keyword>
<dbReference type="PROSITE" id="PS51068">
    <property type="entry name" value="FPG_CAT"/>
    <property type="match status" value="1"/>
</dbReference>
<dbReference type="PANTHER" id="PTHR22993">
    <property type="entry name" value="FORMAMIDOPYRIMIDINE-DNA GLYCOSYLASE"/>
    <property type="match status" value="1"/>
</dbReference>
<accession>A0A917DS83</accession>
<dbReference type="Pfam" id="PF01149">
    <property type="entry name" value="Fapy_DNA_glyco"/>
    <property type="match status" value="1"/>
</dbReference>
<evidence type="ECO:0000256" key="12">
    <source>
        <dbReference type="ARBA" id="ARBA00023125"/>
    </source>
</evidence>
<evidence type="ECO:0000256" key="7">
    <source>
        <dbReference type="ARBA" id="ARBA00022723"/>
    </source>
</evidence>